<keyword evidence="4" id="KW-0539">Nucleus</keyword>
<keyword evidence="7" id="KW-1185">Reference proteome</keyword>
<dbReference type="InterPro" id="IPR047288">
    <property type="entry name" value="Tudor_SGF29_rpt1"/>
</dbReference>
<dbReference type="InterPro" id="IPR010750">
    <property type="entry name" value="SGF29_tudor-like_dom"/>
</dbReference>
<dbReference type="InterPro" id="IPR047287">
    <property type="entry name" value="Tudor_SGF29_rpt2"/>
</dbReference>
<dbReference type="Gene3D" id="2.30.30.140">
    <property type="match status" value="2"/>
</dbReference>
<dbReference type="AlphaFoldDB" id="A0AAV7KIK3"/>
<sequence>MERSSSVTEALRDLNELIQKLVEENIACHKQLDYARAGKEKGDRDISSSQQRERRKECADSLIQQLTHAEAAINKADFLIKESSSDLAEVGISFRRSTLFALLRDHADRLPVWRGESDKAPALCGNVQPDEKHKGRTGDHVAARISSCEGSSQWILGVIQSFNGYTARYAVQDIEREDAMYYLQRRHIAFLPLQKVEPSKNPALLYTLGDSVLALYPHTTCFYPGVVHSQPKTVYDEYNVKFEDHHFEGGYSQPVAVSQRYILHPPSKKAHSSSVSTENIN</sequence>
<dbReference type="PANTHER" id="PTHR21539:SF0">
    <property type="entry name" value="SAGA-ASSOCIATED FACTOR 29"/>
    <property type="match status" value="1"/>
</dbReference>
<dbReference type="InterPro" id="IPR037802">
    <property type="entry name" value="SGF29"/>
</dbReference>
<dbReference type="Proteomes" id="UP001165289">
    <property type="component" value="Unassembled WGS sequence"/>
</dbReference>
<organism evidence="6 7">
    <name type="scientific">Oopsacas minuta</name>
    <dbReference type="NCBI Taxonomy" id="111878"/>
    <lineage>
        <taxon>Eukaryota</taxon>
        <taxon>Metazoa</taxon>
        <taxon>Porifera</taxon>
        <taxon>Hexactinellida</taxon>
        <taxon>Hexasterophora</taxon>
        <taxon>Lyssacinosida</taxon>
        <taxon>Leucopsacidae</taxon>
        <taxon>Oopsacas</taxon>
    </lineage>
</organism>
<evidence type="ECO:0000256" key="4">
    <source>
        <dbReference type="ARBA" id="ARBA00023242"/>
    </source>
</evidence>
<comment type="caution">
    <text evidence="6">The sequence shown here is derived from an EMBL/GenBank/DDBJ whole genome shotgun (WGS) entry which is preliminary data.</text>
</comment>
<accession>A0AAV7KIK3</accession>
<dbReference type="CDD" id="cd20393">
    <property type="entry name" value="Tudor_SGF29_rpt1"/>
    <property type="match status" value="1"/>
</dbReference>
<dbReference type="GO" id="GO:0005634">
    <property type="term" value="C:nucleus"/>
    <property type="evidence" value="ECO:0007669"/>
    <property type="project" value="UniProtKB-SubCell"/>
</dbReference>
<comment type="subcellular location">
    <subcellularLocation>
        <location evidence="1">Nucleus</location>
    </subcellularLocation>
</comment>
<proteinExistence type="predicted"/>
<dbReference type="PROSITE" id="PS51518">
    <property type="entry name" value="SGF29_C"/>
    <property type="match status" value="1"/>
</dbReference>
<keyword evidence="3" id="KW-0804">Transcription</keyword>
<dbReference type="CDD" id="cd20394">
    <property type="entry name" value="Tudor_SGF29_rpt2"/>
    <property type="match status" value="1"/>
</dbReference>
<name>A0AAV7KIK3_9METZ</name>
<gene>
    <name evidence="6" type="ORF">LOD99_13684</name>
</gene>
<dbReference type="PANTHER" id="PTHR21539">
    <property type="entry name" value="SAGA-ASSOCIATED FACTOR 29"/>
    <property type="match status" value="1"/>
</dbReference>
<evidence type="ECO:0000259" key="5">
    <source>
        <dbReference type="PROSITE" id="PS51518"/>
    </source>
</evidence>
<evidence type="ECO:0000256" key="2">
    <source>
        <dbReference type="ARBA" id="ARBA00023015"/>
    </source>
</evidence>
<evidence type="ECO:0000313" key="7">
    <source>
        <dbReference type="Proteomes" id="UP001165289"/>
    </source>
</evidence>
<reference evidence="6 7" key="1">
    <citation type="journal article" date="2023" name="BMC Biol.">
        <title>The compact genome of the sponge Oopsacas minuta (Hexactinellida) is lacking key metazoan core genes.</title>
        <authorList>
            <person name="Santini S."/>
            <person name="Schenkelaars Q."/>
            <person name="Jourda C."/>
            <person name="Duchesne M."/>
            <person name="Belahbib H."/>
            <person name="Rocher C."/>
            <person name="Selva M."/>
            <person name="Riesgo A."/>
            <person name="Vervoort M."/>
            <person name="Leys S.P."/>
            <person name="Kodjabachian L."/>
            <person name="Le Bivic A."/>
            <person name="Borchiellini C."/>
            <person name="Claverie J.M."/>
            <person name="Renard E."/>
        </authorList>
    </citation>
    <scope>NUCLEOTIDE SEQUENCE [LARGE SCALE GENOMIC DNA]</scope>
    <source>
        <strain evidence="6">SPO-2</strain>
    </source>
</reference>
<keyword evidence="2" id="KW-0805">Transcription regulation</keyword>
<evidence type="ECO:0000256" key="3">
    <source>
        <dbReference type="ARBA" id="ARBA00023163"/>
    </source>
</evidence>
<evidence type="ECO:0000313" key="6">
    <source>
        <dbReference type="EMBL" id="KAI6660961.1"/>
    </source>
</evidence>
<evidence type="ECO:0000256" key="1">
    <source>
        <dbReference type="ARBA" id="ARBA00004123"/>
    </source>
</evidence>
<feature type="domain" description="SGF29 C-terminal" evidence="5">
    <location>
        <begin position="131"/>
        <end position="271"/>
    </location>
</feature>
<dbReference type="Pfam" id="PF07039">
    <property type="entry name" value="SGF29_Tudor"/>
    <property type="match status" value="1"/>
</dbReference>
<dbReference type="GO" id="GO:0000124">
    <property type="term" value="C:SAGA complex"/>
    <property type="evidence" value="ECO:0007669"/>
    <property type="project" value="InterPro"/>
</dbReference>
<protein>
    <submittedName>
        <fullName evidence="6">SAGA-associated factor 29-like</fullName>
    </submittedName>
</protein>
<dbReference type="EMBL" id="JAKMXF010000022">
    <property type="protein sequence ID" value="KAI6660961.1"/>
    <property type="molecule type" value="Genomic_DNA"/>
</dbReference>